<dbReference type="AlphaFoldDB" id="A0A177ING9"/>
<feature type="transmembrane region" description="Helical" evidence="1">
    <location>
        <begin position="212"/>
        <end position="228"/>
    </location>
</feature>
<feature type="transmembrane region" description="Helical" evidence="1">
    <location>
        <begin position="180"/>
        <end position="200"/>
    </location>
</feature>
<dbReference type="Proteomes" id="UP000076947">
    <property type="component" value="Unassembled WGS sequence"/>
</dbReference>
<dbReference type="RefSeq" id="WP_066838532.1">
    <property type="nucleotide sequence ID" value="NZ_LSTQ01000008.1"/>
</dbReference>
<feature type="transmembrane region" description="Helical" evidence="1">
    <location>
        <begin position="12"/>
        <end position="32"/>
    </location>
</feature>
<name>A0A177ING9_9CORY</name>
<evidence type="ECO:0000313" key="3">
    <source>
        <dbReference type="EMBL" id="OAH30360.1"/>
    </source>
</evidence>
<feature type="transmembrane region" description="Helical" evidence="1">
    <location>
        <begin position="44"/>
        <end position="61"/>
    </location>
</feature>
<proteinExistence type="predicted"/>
<dbReference type="EMBL" id="LSTQ01000008">
    <property type="protein sequence ID" value="OAH30360.1"/>
    <property type="molecule type" value="Genomic_DNA"/>
</dbReference>
<feature type="domain" description="Acyltransferase 3" evidence="2">
    <location>
        <begin position="12"/>
        <end position="328"/>
    </location>
</feature>
<dbReference type="PANTHER" id="PTHR23028">
    <property type="entry name" value="ACETYLTRANSFERASE"/>
    <property type="match status" value="1"/>
</dbReference>
<keyword evidence="1" id="KW-0812">Transmembrane</keyword>
<protein>
    <submittedName>
        <fullName evidence="3">Acyltransferase</fullName>
    </submittedName>
</protein>
<evidence type="ECO:0000259" key="2">
    <source>
        <dbReference type="Pfam" id="PF01757"/>
    </source>
</evidence>
<sequence length="363" mass="40416">MITISTLPQHLPALDGIRAVAALGIVVTHVSFQTGTGWALAERFDYFVAVFFALSAFVLWRRPVNQHYYRNRTARIAPAYLVCVIAVILLFPEARTMDIWQILTNLTLTQLYIPDGLAPGLTHLWSLCVEVAFYLALPVIAWVMRRLSRRGRLAAIISAAVLSFAWPWLPFVAAFDGEGINFQIWPPSYILWFAIGMLAAECEGRVKISSRIRPVAWLLAAAIMWVASREWFGPQGLVHPEPAEFNRRILAGGLFAACIVVPYALGGPSKILESTIWQFLGKISYSIFLWHVAILGLMFPLTGISLFSGHFTLIFILTVAFTIAVSYASYELIEEPARLYFRGRKRQATAAAAKPATKTESPA</sequence>
<feature type="transmembrane region" description="Helical" evidence="1">
    <location>
        <begin position="73"/>
        <end position="91"/>
    </location>
</feature>
<accession>A0A177ING9</accession>
<dbReference type="InterPro" id="IPR002656">
    <property type="entry name" value="Acyl_transf_3_dom"/>
</dbReference>
<evidence type="ECO:0000313" key="4">
    <source>
        <dbReference type="Proteomes" id="UP000076947"/>
    </source>
</evidence>
<reference evidence="4" key="1">
    <citation type="submission" date="2016-02" db="EMBL/GenBank/DDBJ databases">
        <authorList>
            <person name="Kaur G."/>
            <person name="Nair G.R."/>
            <person name="Mayilraj S."/>
        </authorList>
    </citation>
    <scope>NUCLEOTIDE SEQUENCE [LARGE SCALE GENOMIC DNA]</scope>
    <source>
        <strain evidence="4">GA-15</strain>
    </source>
</reference>
<keyword evidence="3" id="KW-0808">Transferase</keyword>
<feature type="transmembrane region" description="Helical" evidence="1">
    <location>
        <begin position="153"/>
        <end position="174"/>
    </location>
</feature>
<dbReference type="GO" id="GO:0009103">
    <property type="term" value="P:lipopolysaccharide biosynthetic process"/>
    <property type="evidence" value="ECO:0007669"/>
    <property type="project" value="TreeGrafter"/>
</dbReference>
<gene>
    <name evidence="3" type="ORF">AYJ05_06335</name>
</gene>
<dbReference type="PANTHER" id="PTHR23028:SF53">
    <property type="entry name" value="ACYL_TRANSF_3 DOMAIN-CONTAINING PROTEIN"/>
    <property type="match status" value="1"/>
</dbReference>
<dbReference type="Pfam" id="PF01757">
    <property type="entry name" value="Acyl_transf_3"/>
    <property type="match status" value="1"/>
</dbReference>
<comment type="caution">
    <text evidence="3">The sequence shown here is derived from an EMBL/GenBank/DDBJ whole genome shotgun (WGS) entry which is preliminary data.</text>
</comment>
<keyword evidence="4" id="KW-1185">Reference proteome</keyword>
<feature type="transmembrane region" description="Helical" evidence="1">
    <location>
        <begin position="313"/>
        <end position="333"/>
    </location>
</feature>
<dbReference type="GO" id="GO:0016747">
    <property type="term" value="F:acyltransferase activity, transferring groups other than amino-acyl groups"/>
    <property type="evidence" value="ECO:0007669"/>
    <property type="project" value="InterPro"/>
</dbReference>
<feature type="transmembrane region" description="Helical" evidence="1">
    <location>
        <begin position="124"/>
        <end position="144"/>
    </location>
</feature>
<evidence type="ECO:0000256" key="1">
    <source>
        <dbReference type="SAM" id="Phobius"/>
    </source>
</evidence>
<feature type="transmembrane region" description="Helical" evidence="1">
    <location>
        <begin position="287"/>
        <end position="307"/>
    </location>
</feature>
<dbReference type="OrthoDB" id="5242306at2"/>
<organism evidence="3 4">
    <name type="scientific">Corynebacterium stationis</name>
    <dbReference type="NCBI Taxonomy" id="1705"/>
    <lineage>
        <taxon>Bacteria</taxon>
        <taxon>Bacillati</taxon>
        <taxon>Actinomycetota</taxon>
        <taxon>Actinomycetes</taxon>
        <taxon>Mycobacteriales</taxon>
        <taxon>Corynebacteriaceae</taxon>
        <taxon>Corynebacterium</taxon>
    </lineage>
</organism>
<dbReference type="STRING" id="1705.CA21670_11355"/>
<keyword evidence="1" id="KW-1133">Transmembrane helix</keyword>
<feature type="transmembrane region" description="Helical" evidence="1">
    <location>
        <begin position="248"/>
        <end position="266"/>
    </location>
</feature>
<dbReference type="GO" id="GO:0016020">
    <property type="term" value="C:membrane"/>
    <property type="evidence" value="ECO:0007669"/>
    <property type="project" value="TreeGrafter"/>
</dbReference>
<keyword evidence="1" id="KW-0472">Membrane</keyword>
<keyword evidence="3" id="KW-0012">Acyltransferase</keyword>
<dbReference type="InterPro" id="IPR050879">
    <property type="entry name" value="Acyltransferase_3"/>
</dbReference>